<organism evidence="1 2">
    <name type="scientific">Haematospirillum jordaniae</name>
    <dbReference type="NCBI Taxonomy" id="1549855"/>
    <lineage>
        <taxon>Bacteria</taxon>
        <taxon>Pseudomonadati</taxon>
        <taxon>Pseudomonadota</taxon>
        <taxon>Alphaproteobacteria</taxon>
        <taxon>Rhodospirillales</taxon>
        <taxon>Novispirillaceae</taxon>
        <taxon>Haematospirillum</taxon>
    </lineage>
</organism>
<keyword evidence="2" id="KW-1185">Reference proteome</keyword>
<name>A0A143DEM1_9PROT</name>
<evidence type="ECO:0000313" key="1">
    <source>
        <dbReference type="EMBL" id="AMW35157.1"/>
    </source>
</evidence>
<dbReference type="STRING" id="1549855.AY555_08190"/>
<proteinExistence type="predicted"/>
<dbReference type="AlphaFoldDB" id="A0A143DEM1"/>
<dbReference type="KEGG" id="hjo:AY555_08190"/>
<evidence type="ECO:0008006" key="3">
    <source>
        <dbReference type="Google" id="ProtNLM"/>
    </source>
</evidence>
<sequence>MLLVVALVVIIALGAVGLVRFGVIPDFTGMITPMEARVEEPETPAPVVQPQVDPVFVDLPPFVVPVVRDREVQKNFTITLRLDVEPGQQEVVNRHMSKLQAAYLQMLYVVVPEQIHARVTLDVRALKQRLQGITDRIAGPGAVREVMVISVFDR</sequence>
<reference evidence="1 2" key="1">
    <citation type="submission" date="2016-02" db="EMBL/GenBank/DDBJ databases">
        <title>Complete Genome of H5569, the type strain of the newly described species Haematospirillium jordaniae.</title>
        <authorList>
            <person name="Nicholson A.C."/>
            <person name="Humrighouse B.W."/>
            <person name="Loparov V."/>
            <person name="McQuiston J.R."/>
        </authorList>
    </citation>
    <scope>NUCLEOTIDE SEQUENCE [LARGE SCALE GENOMIC DNA]</scope>
    <source>
        <strain evidence="1 2">H5569</strain>
    </source>
</reference>
<gene>
    <name evidence="1" type="ORF">AY555_08190</name>
</gene>
<evidence type="ECO:0000313" key="2">
    <source>
        <dbReference type="Proteomes" id="UP000076066"/>
    </source>
</evidence>
<protein>
    <recommendedName>
        <fullName evidence="3">Flagellar protein FliL</fullName>
    </recommendedName>
</protein>
<dbReference type="EMBL" id="CP014525">
    <property type="protein sequence ID" value="AMW35157.1"/>
    <property type="molecule type" value="Genomic_DNA"/>
</dbReference>
<dbReference type="Proteomes" id="UP000076066">
    <property type="component" value="Chromosome"/>
</dbReference>
<accession>A0A143DEM1</accession>